<reference evidence="13 14" key="1">
    <citation type="submission" date="2021-10" db="EMBL/GenBank/DDBJ databases">
        <authorList>
            <person name="Koch H."/>
        </authorList>
    </citation>
    <scope>NUCLEOTIDE SEQUENCE [LARGE SCALE GENOMIC DNA]</scope>
    <source>
        <strain evidence="13">6680</strain>
    </source>
</reference>
<dbReference type="InterPro" id="IPR011009">
    <property type="entry name" value="Kinase-like_dom_sf"/>
</dbReference>
<dbReference type="InterPro" id="IPR018935">
    <property type="entry name" value="RIO_kinase_CS"/>
</dbReference>
<evidence type="ECO:0000256" key="4">
    <source>
        <dbReference type="ARBA" id="ARBA00022679"/>
    </source>
</evidence>
<evidence type="ECO:0000256" key="11">
    <source>
        <dbReference type="ARBA" id="ARBA00048679"/>
    </source>
</evidence>
<dbReference type="PANTHER" id="PTHR45723">
    <property type="entry name" value="SERINE/THREONINE-PROTEIN KINASE RIO1"/>
    <property type="match status" value="1"/>
</dbReference>
<keyword evidence="7 13" id="KW-0418">Kinase</keyword>
<evidence type="ECO:0000313" key="14">
    <source>
        <dbReference type="Proteomes" id="UP000839052"/>
    </source>
</evidence>
<keyword evidence="3 13" id="KW-0723">Serine/threonine-protein kinase</keyword>
<evidence type="ECO:0000256" key="8">
    <source>
        <dbReference type="ARBA" id="ARBA00022840"/>
    </source>
</evidence>
<organism evidence="13 14">
    <name type="scientific">Candidatus Nitrotoga arctica</name>
    <dbReference type="NCBI Taxonomy" id="453162"/>
    <lineage>
        <taxon>Bacteria</taxon>
        <taxon>Pseudomonadati</taxon>
        <taxon>Pseudomonadota</taxon>
        <taxon>Betaproteobacteria</taxon>
        <taxon>Nitrosomonadales</taxon>
        <taxon>Gallionellaceae</taxon>
        <taxon>Candidatus Nitrotoga</taxon>
    </lineage>
</organism>
<accession>A0ABM8YW71</accession>
<dbReference type="PROSITE" id="PS01245">
    <property type="entry name" value="RIO1"/>
    <property type="match status" value="1"/>
</dbReference>
<comment type="similarity">
    <text evidence="1">Belongs to the protein kinase superfamily. RIO-type Ser/Thr kinase family.</text>
</comment>
<name>A0ABM8YW71_9PROT</name>
<dbReference type="SMART" id="SM00090">
    <property type="entry name" value="RIO"/>
    <property type="match status" value="1"/>
</dbReference>
<keyword evidence="9" id="KW-0460">Magnesium</keyword>
<keyword evidence="4 13" id="KW-0808">Transferase</keyword>
<dbReference type="SUPFAM" id="SSF56112">
    <property type="entry name" value="Protein kinase-like (PK-like)"/>
    <property type="match status" value="1"/>
</dbReference>
<proteinExistence type="inferred from homology"/>
<feature type="domain" description="RIO kinase" evidence="12">
    <location>
        <begin position="2"/>
        <end position="234"/>
    </location>
</feature>
<keyword evidence="6" id="KW-0547">Nucleotide-binding</keyword>
<dbReference type="Gene3D" id="1.10.510.10">
    <property type="entry name" value="Transferase(Phosphotransferase) domain 1"/>
    <property type="match status" value="1"/>
</dbReference>
<dbReference type="NCBIfam" id="NF041645">
    <property type="entry name" value="prot_kin_PA4780"/>
    <property type="match status" value="1"/>
</dbReference>
<protein>
    <recommendedName>
        <fullName evidence="2">non-specific serine/threonine protein kinase</fullName>
        <ecNumber evidence="2">2.7.11.1</ecNumber>
    </recommendedName>
</protein>
<evidence type="ECO:0000256" key="2">
    <source>
        <dbReference type="ARBA" id="ARBA00012513"/>
    </source>
</evidence>
<dbReference type="EMBL" id="OU912926">
    <property type="protein sequence ID" value="CAG9931764.1"/>
    <property type="molecule type" value="Genomic_DNA"/>
</dbReference>
<evidence type="ECO:0000259" key="12">
    <source>
        <dbReference type="SMART" id="SM00090"/>
    </source>
</evidence>
<dbReference type="RefSeq" id="WP_239795816.1">
    <property type="nucleotide sequence ID" value="NZ_OU912926.1"/>
</dbReference>
<dbReference type="PROSITE" id="PS00109">
    <property type="entry name" value="PROTEIN_KINASE_TYR"/>
    <property type="match status" value="1"/>
</dbReference>
<evidence type="ECO:0000256" key="5">
    <source>
        <dbReference type="ARBA" id="ARBA00022723"/>
    </source>
</evidence>
<keyword evidence="5" id="KW-0479">Metal-binding</keyword>
<dbReference type="EC" id="2.7.11.1" evidence="2"/>
<keyword evidence="8" id="KW-0067">ATP-binding</keyword>
<evidence type="ECO:0000256" key="7">
    <source>
        <dbReference type="ARBA" id="ARBA00022777"/>
    </source>
</evidence>
<evidence type="ECO:0000313" key="13">
    <source>
        <dbReference type="EMBL" id="CAG9931764.1"/>
    </source>
</evidence>
<evidence type="ECO:0000256" key="1">
    <source>
        <dbReference type="ARBA" id="ARBA00009196"/>
    </source>
</evidence>
<dbReference type="InterPro" id="IPR048148">
    <property type="entry name" value="Prot_kin_PA4780"/>
</dbReference>
<evidence type="ECO:0000256" key="10">
    <source>
        <dbReference type="ARBA" id="ARBA00047899"/>
    </source>
</evidence>
<dbReference type="InterPro" id="IPR000687">
    <property type="entry name" value="RIO_kinase"/>
</dbReference>
<dbReference type="InterPro" id="IPR051272">
    <property type="entry name" value="RIO-type_Ser/Thr_kinase"/>
</dbReference>
<dbReference type="InterPro" id="IPR018934">
    <property type="entry name" value="RIO_dom"/>
</dbReference>
<dbReference type="Pfam" id="PF01163">
    <property type="entry name" value="RIO1"/>
    <property type="match status" value="1"/>
</dbReference>
<dbReference type="Gene3D" id="3.30.200.20">
    <property type="entry name" value="Phosphorylase Kinase, domain 1"/>
    <property type="match status" value="1"/>
</dbReference>
<gene>
    <name evidence="13" type="ORF">NTG6680_0511</name>
</gene>
<comment type="catalytic activity">
    <reaction evidence="10">
        <text>L-threonyl-[protein] + ATP = O-phospho-L-threonyl-[protein] + ADP + H(+)</text>
        <dbReference type="Rhea" id="RHEA:46608"/>
        <dbReference type="Rhea" id="RHEA-COMP:11060"/>
        <dbReference type="Rhea" id="RHEA-COMP:11605"/>
        <dbReference type="ChEBI" id="CHEBI:15378"/>
        <dbReference type="ChEBI" id="CHEBI:30013"/>
        <dbReference type="ChEBI" id="CHEBI:30616"/>
        <dbReference type="ChEBI" id="CHEBI:61977"/>
        <dbReference type="ChEBI" id="CHEBI:456216"/>
        <dbReference type="EC" id="2.7.11.1"/>
    </reaction>
</comment>
<dbReference type="GO" id="GO:0004674">
    <property type="term" value="F:protein serine/threonine kinase activity"/>
    <property type="evidence" value="ECO:0007669"/>
    <property type="project" value="UniProtKB-KW"/>
</dbReference>
<evidence type="ECO:0000256" key="3">
    <source>
        <dbReference type="ARBA" id="ARBA00022527"/>
    </source>
</evidence>
<dbReference type="InterPro" id="IPR008266">
    <property type="entry name" value="Tyr_kinase_AS"/>
</dbReference>
<keyword evidence="14" id="KW-1185">Reference proteome</keyword>
<evidence type="ECO:0000256" key="9">
    <source>
        <dbReference type="ARBA" id="ARBA00022842"/>
    </source>
</evidence>
<evidence type="ECO:0000256" key="6">
    <source>
        <dbReference type="ARBA" id="ARBA00022741"/>
    </source>
</evidence>
<comment type="catalytic activity">
    <reaction evidence="11">
        <text>L-seryl-[protein] + ATP = O-phospho-L-seryl-[protein] + ADP + H(+)</text>
        <dbReference type="Rhea" id="RHEA:17989"/>
        <dbReference type="Rhea" id="RHEA-COMP:9863"/>
        <dbReference type="Rhea" id="RHEA-COMP:11604"/>
        <dbReference type="ChEBI" id="CHEBI:15378"/>
        <dbReference type="ChEBI" id="CHEBI:29999"/>
        <dbReference type="ChEBI" id="CHEBI:30616"/>
        <dbReference type="ChEBI" id="CHEBI:83421"/>
        <dbReference type="ChEBI" id="CHEBI:456216"/>
        <dbReference type="EC" id="2.7.11.1"/>
    </reaction>
</comment>
<sequence>MKTPKRIEPLIQDGIVDKVDRQLMSGKEANVYIVICGDNIRCAKVYKEANKRSFHQAVHYTEGRKVKNSRMARAMEKGTRYGRKEREAAWQNAEVDALYKLAAAGVRVPHPYGFYEGVLLMELVSDANGEPAPRLNDLVLTAELARQYHQILIRQVVRMLCAGIVHGDLSEYNVLVDSNGPVIIDLPQAIDAAANNNACKMLERDVDNLAIYFGQFAPELRSSDYGKEIWSLYESGELHPKIELTGKFQRSEKQADVGAVMREIDAARDADTARRLLRQAAKADGR</sequence>
<dbReference type="Proteomes" id="UP000839052">
    <property type="component" value="Chromosome"/>
</dbReference>